<evidence type="ECO:0000256" key="2">
    <source>
        <dbReference type="ARBA" id="ARBA00022448"/>
    </source>
</evidence>
<dbReference type="GO" id="GO:0016020">
    <property type="term" value="C:membrane"/>
    <property type="evidence" value="ECO:0007669"/>
    <property type="project" value="UniProtKB-SubCell"/>
</dbReference>
<feature type="transmembrane region" description="Helical" evidence="6">
    <location>
        <begin position="328"/>
        <end position="357"/>
    </location>
</feature>
<evidence type="ECO:0000313" key="7">
    <source>
        <dbReference type="EMBL" id="KXB80506.1"/>
    </source>
</evidence>
<sequence>MSEMVSKPAASDQTSRQSWGTQYGFLIAAIGSAIGLGNIWRFPGVAYQNGGGAFIVPYLIALLAIGLPMLMLDYAIGHKFRGSPPLALARVNRRTEAVGWWQVGVCFFIVVYYAAIIAWALRYTVFSFTRAWGNDPAGFFSDKFLQAQDTTSISITPVWGIALPLILVWVVTIILIALGISRGIEWITKICIPLLVVLFIAMVIKALTLPGATDGLNKFFTPDWSALWNGKVWIAAVAQIFYSLSVGFGIMMTYASYLKKRSNLTGTGLVAGFANSSFEILAGIGVFATLGYMAHLQGTSVDKLENISGVSLSFITFPQIINEMPGGAIFGALFFASLVLAGITSMVSLVQVVAGAFQDKIGWTSKRASLILGIVLAVVSVFFFGTTTGLAALDTVDNYINTIGVVGAALSLCVIVTVITPSLRTLRIHLNVTSAVKAGKWWEGLIGFVIPVLLVFMLVPNLVDLISHGYGDYPRWWTNTFGWGMLAILLVFSAVMPRLKWHKSAEISPSFDLENVDWNKEED</sequence>
<feature type="transmembrane region" description="Helical" evidence="6">
    <location>
        <begin position="158"/>
        <end position="178"/>
    </location>
</feature>
<feature type="transmembrane region" description="Helical" evidence="6">
    <location>
        <begin position="441"/>
        <end position="460"/>
    </location>
</feature>
<dbReference type="SUPFAM" id="SSF161070">
    <property type="entry name" value="SNF-like"/>
    <property type="match status" value="1"/>
</dbReference>
<name>A0AB34WZ08_9ACTO</name>
<dbReference type="PRINTS" id="PR00176">
    <property type="entry name" value="NANEUSMPORT"/>
</dbReference>
<evidence type="ECO:0000256" key="5">
    <source>
        <dbReference type="ARBA" id="ARBA00023136"/>
    </source>
</evidence>
<feature type="transmembrane region" description="Helical" evidence="6">
    <location>
        <begin position="21"/>
        <end position="40"/>
    </location>
</feature>
<dbReference type="PANTHER" id="PTHR42948">
    <property type="entry name" value="TRANSPORTER"/>
    <property type="match status" value="1"/>
</dbReference>
<dbReference type="RefSeq" id="WP_060920496.1">
    <property type="nucleotide sequence ID" value="NZ_KQ960683.1"/>
</dbReference>
<dbReference type="InterPro" id="IPR000175">
    <property type="entry name" value="Na/ntran_symport"/>
</dbReference>
<evidence type="ECO:0000256" key="4">
    <source>
        <dbReference type="ARBA" id="ARBA00022989"/>
    </source>
</evidence>
<dbReference type="NCBIfam" id="NF037979">
    <property type="entry name" value="Na_transp"/>
    <property type="match status" value="1"/>
</dbReference>
<dbReference type="PROSITE" id="PS50267">
    <property type="entry name" value="NA_NEUROTRAN_SYMP_3"/>
    <property type="match status" value="1"/>
</dbReference>
<dbReference type="Proteomes" id="UP000070572">
    <property type="component" value="Unassembled WGS sequence"/>
</dbReference>
<dbReference type="InterPro" id="IPR037272">
    <property type="entry name" value="SNS_sf"/>
</dbReference>
<proteinExistence type="predicted"/>
<keyword evidence="2" id="KW-0813">Transport</keyword>
<feature type="transmembrane region" description="Helical" evidence="6">
    <location>
        <begin position="97"/>
        <end position="121"/>
    </location>
</feature>
<evidence type="ECO:0000256" key="3">
    <source>
        <dbReference type="ARBA" id="ARBA00022692"/>
    </source>
</evidence>
<gene>
    <name evidence="7" type="ORF">HMPREF1862_01189</name>
</gene>
<dbReference type="CDD" id="cd10334">
    <property type="entry name" value="SLC6sbd_u1"/>
    <property type="match status" value="1"/>
</dbReference>
<organism evidence="7 8">
    <name type="scientific">Varibaculum cambriense</name>
    <dbReference type="NCBI Taxonomy" id="184870"/>
    <lineage>
        <taxon>Bacteria</taxon>
        <taxon>Bacillati</taxon>
        <taxon>Actinomycetota</taxon>
        <taxon>Actinomycetes</taxon>
        <taxon>Actinomycetales</taxon>
        <taxon>Actinomycetaceae</taxon>
        <taxon>Varibaculum</taxon>
    </lineage>
</organism>
<feature type="transmembrane region" description="Helical" evidence="6">
    <location>
        <begin position="480"/>
        <end position="499"/>
    </location>
</feature>
<feature type="transmembrane region" description="Helical" evidence="6">
    <location>
        <begin position="369"/>
        <end position="393"/>
    </location>
</feature>
<evidence type="ECO:0000256" key="1">
    <source>
        <dbReference type="ARBA" id="ARBA00004141"/>
    </source>
</evidence>
<dbReference type="EMBL" id="LSDN01000015">
    <property type="protein sequence ID" value="KXB80506.1"/>
    <property type="molecule type" value="Genomic_DNA"/>
</dbReference>
<evidence type="ECO:0000313" key="8">
    <source>
        <dbReference type="Proteomes" id="UP000070572"/>
    </source>
</evidence>
<feature type="transmembrane region" description="Helical" evidence="6">
    <location>
        <begin position="399"/>
        <end position="420"/>
    </location>
</feature>
<keyword evidence="4 6" id="KW-1133">Transmembrane helix</keyword>
<feature type="transmembrane region" description="Helical" evidence="6">
    <location>
        <begin position="269"/>
        <end position="294"/>
    </location>
</feature>
<dbReference type="AlphaFoldDB" id="A0AB34WZ08"/>
<accession>A0AB34WZ08</accession>
<keyword evidence="3 6" id="KW-0812">Transmembrane</keyword>
<dbReference type="PANTHER" id="PTHR42948:SF1">
    <property type="entry name" value="TRANSPORTER"/>
    <property type="match status" value="1"/>
</dbReference>
<protein>
    <submittedName>
        <fullName evidence="7">Sodium:neurotransmitter symporter family protein</fullName>
    </submittedName>
</protein>
<feature type="transmembrane region" description="Helical" evidence="6">
    <location>
        <begin position="232"/>
        <end position="257"/>
    </location>
</feature>
<comment type="subcellular location">
    <subcellularLocation>
        <location evidence="1">Membrane</location>
        <topology evidence="1">Multi-pass membrane protein</topology>
    </subcellularLocation>
</comment>
<comment type="caution">
    <text evidence="7">The sequence shown here is derived from an EMBL/GenBank/DDBJ whole genome shotgun (WGS) entry which is preliminary data.</text>
</comment>
<reference evidence="7 8" key="1">
    <citation type="submission" date="2016-01" db="EMBL/GenBank/DDBJ databases">
        <authorList>
            <person name="Mitreva M."/>
            <person name="Pepin K.H."/>
            <person name="Mihindukulasuriya K.A."/>
            <person name="Fulton R."/>
            <person name="Fronick C."/>
            <person name="O'Laughlin M."/>
            <person name="Miner T."/>
            <person name="Herter B."/>
            <person name="Rosa B.A."/>
            <person name="Cordes M."/>
            <person name="Tomlinson C."/>
            <person name="Wollam A."/>
            <person name="Palsikar V.B."/>
            <person name="Mardis E.R."/>
            <person name="Wilson R.K."/>
        </authorList>
    </citation>
    <scope>NUCLEOTIDE SEQUENCE [LARGE SCALE GENOMIC DNA]</scope>
    <source>
        <strain evidence="7 8">DNF00696</strain>
    </source>
</reference>
<evidence type="ECO:0000256" key="6">
    <source>
        <dbReference type="SAM" id="Phobius"/>
    </source>
</evidence>
<dbReference type="Pfam" id="PF00209">
    <property type="entry name" value="SNF"/>
    <property type="match status" value="2"/>
</dbReference>
<keyword evidence="5 6" id="KW-0472">Membrane</keyword>
<feature type="transmembrane region" description="Helical" evidence="6">
    <location>
        <begin position="190"/>
        <end position="212"/>
    </location>
</feature>
<feature type="transmembrane region" description="Helical" evidence="6">
    <location>
        <begin position="52"/>
        <end position="76"/>
    </location>
</feature>